<dbReference type="PROSITE" id="PS50853">
    <property type="entry name" value="FN3"/>
    <property type="match status" value="1"/>
</dbReference>
<dbReference type="PROSITE" id="PS51910">
    <property type="entry name" value="GH18_2"/>
    <property type="match status" value="1"/>
</dbReference>
<dbReference type="SMART" id="SM00636">
    <property type="entry name" value="Glyco_18"/>
    <property type="match status" value="1"/>
</dbReference>
<protein>
    <recommendedName>
        <fullName evidence="2">chitinase</fullName>
        <ecNumber evidence="2">3.2.1.14</ecNumber>
    </recommendedName>
</protein>
<dbReference type="PROSITE" id="PS01095">
    <property type="entry name" value="GH18_1"/>
    <property type="match status" value="1"/>
</dbReference>
<dbReference type="InterPro" id="IPR003961">
    <property type="entry name" value="FN3_dom"/>
</dbReference>
<name>A0ABV5PJS9_STRCM</name>
<keyword evidence="3 6" id="KW-0378">Hydrolase</keyword>
<evidence type="ECO:0000313" key="10">
    <source>
        <dbReference type="EMBL" id="MFB9523043.1"/>
    </source>
</evidence>
<keyword evidence="5" id="KW-0119">Carbohydrate metabolism</keyword>
<dbReference type="SMART" id="SM00060">
    <property type="entry name" value="FN3"/>
    <property type="match status" value="1"/>
</dbReference>
<evidence type="ECO:0000259" key="9">
    <source>
        <dbReference type="PROSITE" id="PS51910"/>
    </source>
</evidence>
<sequence length="613" mass="63772">MDRSRRDRFSRRRRSARPLALVVTALALAASGLTAAAPAVAADAELARNGGFEAGLAGWSCTAGAVVTAPVRSGASALKATPAGSDHAKCAQTVTVEPNSTYTLSGWVRGAYVYLGASGTGTTDVSTWTQSADAYKQLSTTFKTGANTTRVQIYTHGWYGTPAYHADDLSLIGPGGPSQPQPPAAPAGLAAGTVTSTTAALSWSASAGATSYAVYRDGVRAATVTGTSATLTGLAPATAYRVQVAALNDDGESAKSAAVTVTTPPGGGGPGPGDGLPAHALIGYLHSSFANGSGYVRMADVPASWDVINLAFGEPTSVTSGDIRFALCPVAECPNVESGAEFKAAIKAKQAQGKKVLISIGGQNGQVRLTTAAARDAFVASVSKIIDEYGLNGLDIDFEGHSLSLDTADTDFKNPTTPVVVNLISAVKALKAKYGKDFVLTMAPETFFVQLGYQFYGVGKWGGQDPRAGAYLPVIHALRDELTLLHVQDYNSGPIMGLDNQYHSMGGADFHIAMTDMLLTGFPVAGDANNVFPPLRPEQVAIGMPASTQAGNGWVSSAEVNKALDCLTKRTNCGGYATHGTWPSLRGLMTWSINWDRFNNQEFSRNFDAYFGS</sequence>
<dbReference type="SUPFAM" id="SSF49265">
    <property type="entry name" value="Fibronectin type III"/>
    <property type="match status" value="1"/>
</dbReference>
<dbReference type="Gene3D" id="3.20.20.80">
    <property type="entry name" value="Glycosidases"/>
    <property type="match status" value="1"/>
</dbReference>
<dbReference type="SUPFAM" id="SSF49785">
    <property type="entry name" value="Galactose-binding domain-like"/>
    <property type="match status" value="1"/>
</dbReference>
<dbReference type="Proteomes" id="UP001589718">
    <property type="component" value="Unassembled WGS sequence"/>
</dbReference>
<evidence type="ECO:0000256" key="3">
    <source>
        <dbReference type="ARBA" id="ARBA00022801"/>
    </source>
</evidence>
<evidence type="ECO:0000256" key="2">
    <source>
        <dbReference type="ARBA" id="ARBA00012729"/>
    </source>
</evidence>
<dbReference type="InterPro" id="IPR001223">
    <property type="entry name" value="Glyco_hydro18_cat"/>
</dbReference>
<evidence type="ECO:0000256" key="1">
    <source>
        <dbReference type="ARBA" id="ARBA00009121"/>
    </source>
</evidence>
<dbReference type="EC" id="3.2.1.14" evidence="2"/>
<keyword evidence="11" id="KW-1185">Reference proteome</keyword>
<dbReference type="InterPro" id="IPR013783">
    <property type="entry name" value="Ig-like_fold"/>
</dbReference>
<comment type="similarity">
    <text evidence="1">Belongs to the glycosyl hydrolase 18 family. Chitinase class II subfamily.</text>
</comment>
<dbReference type="Gene3D" id="2.60.120.260">
    <property type="entry name" value="Galactose-binding domain-like"/>
    <property type="match status" value="1"/>
</dbReference>
<feature type="domain" description="Fibronectin type-III" evidence="8">
    <location>
        <begin position="185"/>
        <end position="266"/>
    </location>
</feature>
<accession>A0ABV5PJS9</accession>
<dbReference type="SUPFAM" id="SSF51445">
    <property type="entry name" value="(Trans)glycosidases"/>
    <property type="match status" value="1"/>
</dbReference>
<dbReference type="Gene3D" id="2.60.40.10">
    <property type="entry name" value="Immunoglobulins"/>
    <property type="match status" value="1"/>
</dbReference>
<comment type="caution">
    <text evidence="10">The sequence shown here is derived from an EMBL/GenBank/DDBJ whole genome shotgun (WGS) entry which is preliminary data.</text>
</comment>
<dbReference type="InterPro" id="IPR050542">
    <property type="entry name" value="Glycosyl_Hydrlase18_Chitinase"/>
</dbReference>
<keyword evidence="4 6" id="KW-0326">Glycosidase</keyword>
<evidence type="ECO:0000256" key="4">
    <source>
        <dbReference type="ARBA" id="ARBA00023295"/>
    </source>
</evidence>
<dbReference type="InterPro" id="IPR011583">
    <property type="entry name" value="Chitinase_II/V-like_cat"/>
</dbReference>
<keyword evidence="5" id="KW-0624">Polysaccharide degradation</keyword>
<evidence type="ECO:0000313" key="11">
    <source>
        <dbReference type="Proteomes" id="UP001589718"/>
    </source>
</evidence>
<dbReference type="EMBL" id="JBHMCR010000016">
    <property type="protein sequence ID" value="MFB9523043.1"/>
    <property type="molecule type" value="Genomic_DNA"/>
</dbReference>
<gene>
    <name evidence="10" type="ORF">ACFFTU_24150</name>
</gene>
<feature type="chain" id="PRO_5045296854" description="chitinase" evidence="7">
    <location>
        <begin position="42"/>
        <end position="613"/>
    </location>
</feature>
<proteinExistence type="inferred from homology"/>
<dbReference type="Pfam" id="PF00041">
    <property type="entry name" value="fn3"/>
    <property type="match status" value="1"/>
</dbReference>
<keyword evidence="7" id="KW-0732">Signal</keyword>
<evidence type="ECO:0000259" key="8">
    <source>
        <dbReference type="PROSITE" id="PS50853"/>
    </source>
</evidence>
<dbReference type="Pfam" id="PF02018">
    <property type="entry name" value="CBM_4_9"/>
    <property type="match status" value="1"/>
</dbReference>
<dbReference type="CDD" id="cd02871">
    <property type="entry name" value="GH18_chitinase_D-like"/>
    <property type="match status" value="1"/>
</dbReference>
<dbReference type="InterPro" id="IPR008979">
    <property type="entry name" value="Galactose-bd-like_sf"/>
</dbReference>
<feature type="domain" description="GH18" evidence="9">
    <location>
        <begin position="279"/>
        <end position="613"/>
    </location>
</feature>
<dbReference type="InterPro" id="IPR036116">
    <property type="entry name" value="FN3_sf"/>
</dbReference>
<feature type="signal peptide" evidence="7">
    <location>
        <begin position="1"/>
        <end position="41"/>
    </location>
</feature>
<dbReference type="RefSeq" id="WP_380837464.1">
    <property type="nucleotide sequence ID" value="NZ_JBHMCR010000016.1"/>
</dbReference>
<evidence type="ECO:0000256" key="5">
    <source>
        <dbReference type="ARBA" id="ARBA00023326"/>
    </source>
</evidence>
<evidence type="ECO:0000256" key="6">
    <source>
        <dbReference type="RuleBase" id="RU000489"/>
    </source>
</evidence>
<dbReference type="PANTHER" id="PTHR45708:SF49">
    <property type="entry name" value="ENDOCHITINASE"/>
    <property type="match status" value="1"/>
</dbReference>
<dbReference type="Pfam" id="PF00704">
    <property type="entry name" value="Glyco_hydro_18"/>
    <property type="match status" value="1"/>
</dbReference>
<dbReference type="PANTHER" id="PTHR45708">
    <property type="entry name" value="ENDOCHITINASE"/>
    <property type="match status" value="1"/>
</dbReference>
<dbReference type="CDD" id="cd00063">
    <property type="entry name" value="FN3"/>
    <property type="match status" value="1"/>
</dbReference>
<reference evidence="10 11" key="1">
    <citation type="submission" date="2024-09" db="EMBL/GenBank/DDBJ databases">
        <authorList>
            <person name="Sun Q."/>
            <person name="Mori K."/>
        </authorList>
    </citation>
    <scope>NUCLEOTIDE SEQUENCE [LARGE SCALE GENOMIC DNA]</scope>
    <source>
        <strain evidence="10 11">JCM 4362</strain>
    </source>
</reference>
<dbReference type="InterPro" id="IPR003305">
    <property type="entry name" value="CenC_carb-bd"/>
</dbReference>
<dbReference type="InterPro" id="IPR001579">
    <property type="entry name" value="Glyco_hydro_18_chit_AS"/>
</dbReference>
<dbReference type="InterPro" id="IPR017853">
    <property type="entry name" value="GH"/>
</dbReference>
<evidence type="ECO:0000256" key="7">
    <source>
        <dbReference type="SAM" id="SignalP"/>
    </source>
</evidence>
<organism evidence="10 11">
    <name type="scientific">Streptomyces cremeus</name>
    <dbReference type="NCBI Taxonomy" id="66881"/>
    <lineage>
        <taxon>Bacteria</taxon>
        <taxon>Bacillati</taxon>
        <taxon>Actinomycetota</taxon>
        <taxon>Actinomycetes</taxon>
        <taxon>Kitasatosporales</taxon>
        <taxon>Streptomycetaceae</taxon>
        <taxon>Streptomyces</taxon>
    </lineage>
</organism>